<dbReference type="InterPro" id="IPR036291">
    <property type="entry name" value="NAD(P)-bd_dom_sf"/>
</dbReference>
<feature type="domain" description="PKS/mFAS DH" evidence="8">
    <location>
        <begin position="978"/>
        <end position="1307"/>
    </location>
</feature>
<proteinExistence type="predicted"/>
<dbReference type="InterPro" id="IPR050091">
    <property type="entry name" value="PKS_NRPS_Biosynth_Enz"/>
</dbReference>
<feature type="domain" description="Ketosynthase family 3 (KS3)" evidence="7">
    <location>
        <begin position="45"/>
        <end position="470"/>
    </location>
</feature>
<dbReference type="InterPro" id="IPR016035">
    <property type="entry name" value="Acyl_Trfase/lysoPLipase"/>
</dbReference>
<dbReference type="CDD" id="cd00833">
    <property type="entry name" value="PKS"/>
    <property type="match status" value="1"/>
</dbReference>
<dbReference type="Pfam" id="PF16197">
    <property type="entry name" value="KAsynt_C_assoc"/>
    <property type="match status" value="1"/>
</dbReference>
<dbReference type="Pfam" id="PF02801">
    <property type="entry name" value="Ketoacyl-synt_C"/>
    <property type="match status" value="1"/>
</dbReference>
<dbReference type="InterPro" id="IPR009081">
    <property type="entry name" value="PP-bd_ACP"/>
</dbReference>
<dbReference type="InterPro" id="IPR020841">
    <property type="entry name" value="PKS_Beta-ketoAc_synthase_dom"/>
</dbReference>
<dbReference type="InterPro" id="IPR011032">
    <property type="entry name" value="GroES-like_sf"/>
</dbReference>
<dbReference type="OrthoDB" id="329835at2759"/>
<evidence type="ECO:0000256" key="3">
    <source>
        <dbReference type="ARBA" id="ARBA00022679"/>
    </source>
</evidence>
<dbReference type="GO" id="GO:0016491">
    <property type="term" value="F:oxidoreductase activity"/>
    <property type="evidence" value="ECO:0007669"/>
    <property type="project" value="InterPro"/>
</dbReference>
<reference evidence="9" key="1">
    <citation type="journal article" date="2020" name="Stud. Mycol.">
        <title>101 Dothideomycetes genomes: a test case for predicting lifestyles and emergence of pathogens.</title>
        <authorList>
            <person name="Haridas S."/>
            <person name="Albert R."/>
            <person name="Binder M."/>
            <person name="Bloem J."/>
            <person name="Labutti K."/>
            <person name="Salamov A."/>
            <person name="Andreopoulos B."/>
            <person name="Baker S."/>
            <person name="Barry K."/>
            <person name="Bills G."/>
            <person name="Bluhm B."/>
            <person name="Cannon C."/>
            <person name="Castanera R."/>
            <person name="Culley D."/>
            <person name="Daum C."/>
            <person name="Ezra D."/>
            <person name="Gonzalez J."/>
            <person name="Henrissat B."/>
            <person name="Kuo A."/>
            <person name="Liang C."/>
            <person name="Lipzen A."/>
            <person name="Lutzoni F."/>
            <person name="Magnuson J."/>
            <person name="Mondo S."/>
            <person name="Nolan M."/>
            <person name="Ohm R."/>
            <person name="Pangilinan J."/>
            <person name="Park H.-J."/>
            <person name="Ramirez L."/>
            <person name="Alfaro M."/>
            <person name="Sun H."/>
            <person name="Tritt A."/>
            <person name="Yoshinaga Y."/>
            <person name="Zwiers L.-H."/>
            <person name="Turgeon B."/>
            <person name="Goodwin S."/>
            <person name="Spatafora J."/>
            <person name="Crous P."/>
            <person name="Grigoriev I."/>
        </authorList>
    </citation>
    <scope>NUCLEOTIDE SEQUENCE</scope>
    <source>
        <strain evidence="9">CBS 110217</strain>
    </source>
</reference>
<accession>A0A9P4HM37</accession>
<dbReference type="InterPro" id="IPR036736">
    <property type="entry name" value="ACP-like_sf"/>
</dbReference>
<dbReference type="GO" id="GO:0030639">
    <property type="term" value="P:polyketide biosynthetic process"/>
    <property type="evidence" value="ECO:0007669"/>
    <property type="project" value="UniProtKB-ARBA"/>
</dbReference>
<keyword evidence="4" id="KW-0511">Multifunctional enzyme</keyword>
<dbReference type="PROSITE" id="PS52004">
    <property type="entry name" value="KS3_2"/>
    <property type="match status" value="1"/>
</dbReference>
<evidence type="ECO:0000256" key="4">
    <source>
        <dbReference type="ARBA" id="ARBA00023268"/>
    </source>
</evidence>
<dbReference type="InterPro" id="IPR049552">
    <property type="entry name" value="PKS_DH_N"/>
</dbReference>
<sequence length="2226" mass="244479">MLTRRACGAISDTTKRKAVTLSSFLQSFKSTGSIDRPTADHPTTKEPIAIVGFALKFPQDVTSEENLWKLLMERRSTRTEVPSNRWNLDGFYKPHGNWPGTVTSRGGHFIAGDPARFDAPFFSIQPAEAECMDPQQRFLLETSYHALENAGIPMEKAMGTRTSVHVGCLLQEYSQISQRDTDMPGNYQIVGSSGLSMLANRLSWFYDFTGPSMTVDTACSGSLLSVHLACQDLLSGNVDMALACGSNLSLVPDSTALLSALNMMSPDSICYSFDERANGYSRSEGFGVILMKRLSQAIKDGDTVRAIIRTTGCNQDGHTPGITQPSQSAQERLTRETYQRAGLDMAITRYFEAHGTGTQLGDPTEAGAISNVFVSRTPDDPLYIGALKSNIGHPEAASGIAGMIKTALVLEAGVIPPNMYPERISPFITAHCPNLKFPLAPTPWPTQGVRRASVNSFGYGGTNVHVVLDDALSYMDSHNLSVKHRTDSMMERALFRTSSSNLDSSRCKLLVVSAFDEYAVKRSISSLEKWLQDRTISDDDLEDLAFTLSSKRSSFAWKASGVVLPNSISQPSWSSPTRTKREARLCFVFTGQGATHLGMGRELFHFDAFRRSIHYADEYLKSIGSTWSAIDELYNVPSEDSSIHLPELSQAVCTIVQVALIDLLSTWNVRPSVVVGHSSGEIAAAYATGAISREAAWSVAYFRGLAVAITHQLIKTSGSMVVVQATPASIASVLDKDCLWHAGDVPVIACYNSPTSLTIAGSRDAILRLTEALSKMGTKYTILDIDVAYHSNHMEPVGIVYRRLLQPITYGEQRDLASHFMSTVSGELLEDTGLLRRPEYWVNNLLRPVQFAKAVDKICGAGAKFSAMAMADMFIEVGPRALFRSPIREIIEPHGRHIASDYTSVLVRDRAADVTALECAGVLYSSGVPVDLAEVNQSRASDARLITSLPPYPFNDKTKYWLEGRTSAQYRFRKHVHHEFLGTRVDDWNECEARWTNRIMLDQSPWLRDHKVNGMIIFPAAGFMVMALEAVRQVHGVERPPLGYKMRNVNFPKAVALAQEHRGTELQLTLRTAHTQPLSVKSGNVWDSFTVFVYENKGWVECCSGEIAVEYQGQGQLKTLRDERQESFSTTMQAMRAAMQTCHKSINSSDIYDAFDRADLVYGPFFRVVEDVRWDEDCQAIGSVPLQKWKALDDGFADSHLIHPATLDAILQMTFPAYSIYSKNATATTVPTGFRHAWFSTDLAGDTTVESNALVHAKVTDRGFRNKVFSITAALAESEVPCFVAEMETATIGSGTSFSDVAAKPLYKIEAVESPARGKEKFHVIFDESSEQQKDILRHLDESATATDHLTIVAVPWTDLREEDLVLSTAVFIGDLDSSLLGRLHEDDLSRLKQILTAAEKFIWVAFRASDEGRSPTEGLVPGLARTLATENESCRVVSVALDAAASPLTVANNIFNITNALLRSRGVPEDEYIEHDGVICVPRVIEDRSMSAHICAREQTVTKPWSELDKPRLTIGTVGRFNTLHFEQTCLSSDDLGNGDILIEVRAVGLSNRDLLIAQGQVHKEAFGSGFAGLVSRIHSKPSHGLQIGTKVFGITQDAVSKVVRCKWFQVQTIEPETDFCEAATYPVAYCTAYYALVQCTRVKTGESVLIHGATSEVGQATIQLAKSLGYDIFVTIEQKHQATSLSEAYGIPRTHMFSNRTLDFGRGVRQLTLGRGIDVVINSLTGEAVRESWDCLATFGRLIDVSATQSTTNLPMGKGRMFVDVDIHELAQTASFAEVFMEVVRLLKKNKIAPATPLRVFKQSEVEHAFQFLKNKEYTGRAALEMASDEVVQMVLAPNSKPLFQSDATYILAGGFGGIGQSVARWMVGNGVKHLILPSRTVVEGSGSSREDLMREFCAQGANIRAPLCDIADAKQLEDMLRDLNGMPPIKGCIQAAMNVRDSSFANMTLEDWHASLSPKLAGSWNLHQVLPKDLDFFIMFSSSTGIMGSFGQSNYTAGNTYQDALAAHRVQYGQRAHTIAMSMVTGVGWVAENAQVQALLKVRGMLEEVSLDDIYELLRYCCNPENPEVGPQIITPLSLPADLRTLGIVEPLGSTRPIYSYLHTLPSRYAASSDAAGAQKSKKLPIFSLQNATTLGEATDIITEAIQNQLSSLLVVSKDDIDPRKPIHKYGVDSLVAVEMRNWFAKGVGADVGTIEILGDLGIAELAAKVVLRSKFVKEELKS</sequence>
<evidence type="ECO:0000313" key="10">
    <source>
        <dbReference type="Proteomes" id="UP000799777"/>
    </source>
</evidence>
<keyword evidence="3" id="KW-0808">Transferase</keyword>
<evidence type="ECO:0000256" key="2">
    <source>
        <dbReference type="ARBA" id="ARBA00022553"/>
    </source>
</evidence>
<dbReference type="Pfam" id="PF21089">
    <property type="entry name" value="PKS_DH_N"/>
    <property type="match status" value="1"/>
</dbReference>
<dbReference type="PROSITE" id="PS50075">
    <property type="entry name" value="CARRIER"/>
    <property type="match status" value="1"/>
</dbReference>
<protein>
    <submittedName>
        <fullName evidence="9">Polyketide synthase</fullName>
    </submittedName>
</protein>
<dbReference type="SUPFAM" id="SSF55048">
    <property type="entry name" value="Probable ACP-binding domain of malonyl-CoA ACP transacylase"/>
    <property type="match status" value="1"/>
</dbReference>
<dbReference type="Gene3D" id="3.90.180.10">
    <property type="entry name" value="Medium-chain alcohol dehydrogenases, catalytic domain"/>
    <property type="match status" value="1"/>
</dbReference>
<keyword evidence="2" id="KW-0597">Phosphoprotein</keyword>
<dbReference type="Pfam" id="PF08659">
    <property type="entry name" value="KR"/>
    <property type="match status" value="1"/>
</dbReference>
<dbReference type="InterPro" id="IPR016039">
    <property type="entry name" value="Thiolase-like"/>
</dbReference>
<dbReference type="InterPro" id="IPR057326">
    <property type="entry name" value="KR_dom"/>
</dbReference>
<dbReference type="SUPFAM" id="SSF47336">
    <property type="entry name" value="ACP-like"/>
    <property type="match status" value="1"/>
</dbReference>
<dbReference type="GO" id="GO:0006633">
    <property type="term" value="P:fatty acid biosynthetic process"/>
    <property type="evidence" value="ECO:0007669"/>
    <property type="project" value="TreeGrafter"/>
</dbReference>
<dbReference type="InterPro" id="IPR032821">
    <property type="entry name" value="PKS_assoc"/>
</dbReference>
<evidence type="ECO:0000259" key="8">
    <source>
        <dbReference type="PROSITE" id="PS52019"/>
    </source>
</evidence>
<feature type="domain" description="Carrier" evidence="6">
    <location>
        <begin position="2140"/>
        <end position="2217"/>
    </location>
</feature>
<dbReference type="Pfam" id="PF00698">
    <property type="entry name" value="Acyl_transf_1"/>
    <property type="match status" value="1"/>
</dbReference>
<dbReference type="Gene3D" id="3.10.129.110">
    <property type="entry name" value="Polyketide synthase dehydratase"/>
    <property type="match status" value="1"/>
</dbReference>
<dbReference type="InterPro" id="IPR020843">
    <property type="entry name" value="ER"/>
</dbReference>
<dbReference type="Proteomes" id="UP000799777">
    <property type="component" value="Unassembled WGS sequence"/>
</dbReference>
<dbReference type="Pfam" id="PF13602">
    <property type="entry name" value="ADH_zinc_N_2"/>
    <property type="match status" value="1"/>
</dbReference>
<dbReference type="SUPFAM" id="SSF53901">
    <property type="entry name" value="Thiolase-like"/>
    <property type="match status" value="1"/>
</dbReference>
<dbReference type="EMBL" id="ML978155">
    <property type="protein sequence ID" value="KAF2036035.1"/>
    <property type="molecule type" value="Genomic_DNA"/>
</dbReference>
<dbReference type="PANTHER" id="PTHR43775:SF29">
    <property type="entry name" value="ASPERFURANONE POLYKETIDE SYNTHASE AFOG-RELATED"/>
    <property type="match status" value="1"/>
</dbReference>
<keyword evidence="1" id="KW-0596">Phosphopantetheine</keyword>
<dbReference type="SMART" id="SM00829">
    <property type="entry name" value="PKS_ER"/>
    <property type="match status" value="1"/>
</dbReference>
<feature type="region of interest" description="N-terminal hotdog fold" evidence="5">
    <location>
        <begin position="978"/>
        <end position="1114"/>
    </location>
</feature>
<dbReference type="InterPro" id="IPR056501">
    <property type="entry name" value="NAD-bd_HRPKS_sdrA"/>
</dbReference>
<gene>
    <name evidence="9" type="ORF">EK21DRAFT_96030</name>
</gene>
<dbReference type="InterPro" id="IPR006162">
    <property type="entry name" value="Ppantetheine_attach_site"/>
</dbReference>
<dbReference type="GO" id="GO:0004312">
    <property type="term" value="F:fatty acid synthase activity"/>
    <property type="evidence" value="ECO:0007669"/>
    <property type="project" value="TreeGrafter"/>
</dbReference>
<dbReference type="InterPro" id="IPR020807">
    <property type="entry name" value="PKS_DH"/>
</dbReference>
<dbReference type="SMART" id="SM00822">
    <property type="entry name" value="PKS_KR"/>
    <property type="match status" value="1"/>
</dbReference>
<dbReference type="SUPFAM" id="SSF52151">
    <property type="entry name" value="FabD/lysophospholipase-like"/>
    <property type="match status" value="1"/>
</dbReference>
<feature type="active site" description="Proton acceptor; for dehydratase activity" evidence="5">
    <location>
        <position position="1010"/>
    </location>
</feature>
<feature type="region of interest" description="C-terminal hotdog fold" evidence="5">
    <location>
        <begin position="1143"/>
        <end position="1307"/>
    </location>
</feature>
<dbReference type="SMART" id="SM00825">
    <property type="entry name" value="PKS_KS"/>
    <property type="match status" value="1"/>
</dbReference>
<dbReference type="InterPro" id="IPR013968">
    <property type="entry name" value="PKS_KR"/>
</dbReference>
<evidence type="ECO:0000259" key="6">
    <source>
        <dbReference type="PROSITE" id="PS50075"/>
    </source>
</evidence>
<dbReference type="CDD" id="cd05195">
    <property type="entry name" value="enoyl_red"/>
    <property type="match status" value="1"/>
</dbReference>
<evidence type="ECO:0000256" key="5">
    <source>
        <dbReference type="PROSITE-ProRule" id="PRU01363"/>
    </source>
</evidence>
<dbReference type="SMART" id="SM00827">
    <property type="entry name" value="PKS_AT"/>
    <property type="match status" value="1"/>
</dbReference>
<comment type="caution">
    <text evidence="9">The sequence shown here is derived from an EMBL/GenBank/DDBJ whole genome shotgun (WGS) entry which is preliminary data.</text>
</comment>
<evidence type="ECO:0000259" key="7">
    <source>
        <dbReference type="PROSITE" id="PS52004"/>
    </source>
</evidence>
<dbReference type="Pfam" id="PF23297">
    <property type="entry name" value="ACP_SdgA_C"/>
    <property type="match status" value="1"/>
</dbReference>
<dbReference type="PROSITE" id="PS52019">
    <property type="entry name" value="PKS_MFAS_DH"/>
    <property type="match status" value="1"/>
</dbReference>
<dbReference type="InterPro" id="IPR014031">
    <property type="entry name" value="Ketoacyl_synth_C"/>
</dbReference>
<name>A0A9P4HM37_9PLEO</name>
<dbReference type="GO" id="GO:0031177">
    <property type="term" value="F:phosphopantetheine binding"/>
    <property type="evidence" value="ECO:0007669"/>
    <property type="project" value="InterPro"/>
</dbReference>
<evidence type="ECO:0000256" key="1">
    <source>
        <dbReference type="ARBA" id="ARBA00022450"/>
    </source>
</evidence>
<organism evidence="9 10">
    <name type="scientific">Setomelanomma holmii</name>
    <dbReference type="NCBI Taxonomy" id="210430"/>
    <lineage>
        <taxon>Eukaryota</taxon>
        <taxon>Fungi</taxon>
        <taxon>Dikarya</taxon>
        <taxon>Ascomycota</taxon>
        <taxon>Pezizomycotina</taxon>
        <taxon>Dothideomycetes</taxon>
        <taxon>Pleosporomycetidae</taxon>
        <taxon>Pleosporales</taxon>
        <taxon>Pleosporineae</taxon>
        <taxon>Phaeosphaeriaceae</taxon>
        <taxon>Setomelanomma</taxon>
    </lineage>
</organism>
<dbReference type="Pfam" id="PF23114">
    <property type="entry name" value="NAD-bd_HRPKS_sdrA"/>
    <property type="match status" value="1"/>
</dbReference>
<dbReference type="InterPro" id="IPR014043">
    <property type="entry name" value="Acyl_transferase_dom"/>
</dbReference>
<dbReference type="InterPro" id="IPR049551">
    <property type="entry name" value="PKS_DH_C"/>
</dbReference>
<dbReference type="PANTHER" id="PTHR43775">
    <property type="entry name" value="FATTY ACID SYNTHASE"/>
    <property type="match status" value="1"/>
</dbReference>
<dbReference type="InterPro" id="IPR001227">
    <property type="entry name" value="Ac_transferase_dom_sf"/>
</dbReference>
<keyword evidence="10" id="KW-1185">Reference proteome</keyword>
<feature type="active site" description="Proton donor; for dehydratase activity" evidence="5">
    <location>
        <position position="1208"/>
    </location>
</feature>
<dbReference type="InterPro" id="IPR042104">
    <property type="entry name" value="PKS_dehydratase_sf"/>
</dbReference>
<dbReference type="Pfam" id="PF14765">
    <property type="entry name" value="PS-DH"/>
    <property type="match status" value="1"/>
</dbReference>
<dbReference type="Pfam" id="PF00109">
    <property type="entry name" value="ketoacyl-synt"/>
    <property type="match status" value="1"/>
</dbReference>
<dbReference type="Gene3D" id="3.30.70.3290">
    <property type="match status" value="1"/>
</dbReference>
<dbReference type="SUPFAM" id="SSF50129">
    <property type="entry name" value="GroES-like"/>
    <property type="match status" value="1"/>
</dbReference>
<dbReference type="SMART" id="SM00823">
    <property type="entry name" value="PKS_PP"/>
    <property type="match status" value="1"/>
</dbReference>
<dbReference type="InterPro" id="IPR049900">
    <property type="entry name" value="PKS_mFAS_DH"/>
</dbReference>
<dbReference type="SMART" id="SM00826">
    <property type="entry name" value="PKS_DH"/>
    <property type="match status" value="1"/>
</dbReference>
<dbReference type="Gene3D" id="3.40.47.10">
    <property type="match status" value="1"/>
</dbReference>
<dbReference type="PROSITE" id="PS00012">
    <property type="entry name" value="PHOSPHOPANTETHEINE"/>
    <property type="match status" value="1"/>
</dbReference>
<dbReference type="SUPFAM" id="SSF51735">
    <property type="entry name" value="NAD(P)-binding Rossmann-fold domains"/>
    <property type="match status" value="2"/>
</dbReference>
<dbReference type="InterPro" id="IPR016036">
    <property type="entry name" value="Malonyl_transacylase_ACP-bd"/>
</dbReference>
<dbReference type="InterPro" id="IPR014030">
    <property type="entry name" value="Ketoacyl_synth_N"/>
</dbReference>
<dbReference type="Gene3D" id="3.40.50.720">
    <property type="entry name" value="NAD(P)-binding Rossmann-like Domain"/>
    <property type="match status" value="2"/>
</dbReference>
<dbReference type="Gene3D" id="1.10.1200.10">
    <property type="entry name" value="ACP-like"/>
    <property type="match status" value="1"/>
</dbReference>
<evidence type="ECO:0000313" key="9">
    <source>
        <dbReference type="EMBL" id="KAF2036035.1"/>
    </source>
</evidence>
<dbReference type="InterPro" id="IPR020806">
    <property type="entry name" value="PKS_PP-bd"/>
</dbReference>
<dbReference type="Gene3D" id="3.40.366.10">
    <property type="entry name" value="Malonyl-Coenzyme A Acyl Carrier Protein, domain 2"/>
    <property type="match status" value="1"/>
</dbReference>